<sequence length="172" mass="19868">MILLLTYRFADDFDVKLLASLRLDFLELVPTDDEYYEIRENLKDYYKAKLSTGQCAVMLAEDDAAIIGNGILSFYDTVPSIDNRTGKCGYIESIYVHPDYRRQKIGTLILTKLVEFAREKECLAIILNATDDSKDLYSRHGFKSKDNYMIYEIPNKMLTKNVDPVHPNYVDI</sequence>
<gene>
    <name evidence="2" type="ORF">C1I91_18010</name>
</gene>
<dbReference type="CDD" id="cd04301">
    <property type="entry name" value="NAT_SF"/>
    <property type="match status" value="1"/>
</dbReference>
<feature type="domain" description="N-acetyltransferase" evidence="1">
    <location>
        <begin position="5"/>
        <end position="163"/>
    </location>
</feature>
<protein>
    <recommendedName>
        <fullName evidence="1">N-acetyltransferase domain-containing protein</fullName>
    </recommendedName>
</protein>
<dbReference type="PANTHER" id="PTHR13355">
    <property type="entry name" value="GLUCOSAMINE 6-PHOSPHATE N-ACETYLTRANSFERASE"/>
    <property type="match status" value="1"/>
</dbReference>
<dbReference type="InterPro" id="IPR016181">
    <property type="entry name" value="Acyl_CoA_acyltransferase"/>
</dbReference>
<dbReference type="Pfam" id="PF00583">
    <property type="entry name" value="Acetyltransf_1"/>
    <property type="match status" value="1"/>
</dbReference>
<dbReference type="OrthoDB" id="119498at2"/>
<dbReference type="AlphaFoldDB" id="A0A410DWM8"/>
<dbReference type="InterPro" id="IPR039143">
    <property type="entry name" value="GNPNAT1-like"/>
</dbReference>
<proteinExistence type="predicted"/>
<dbReference type="Gene3D" id="3.40.630.30">
    <property type="match status" value="1"/>
</dbReference>
<accession>A0A410DWM8</accession>
<dbReference type="SUPFAM" id="SSF55729">
    <property type="entry name" value="Acyl-CoA N-acyltransferases (Nat)"/>
    <property type="match status" value="1"/>
</dbReference>
<dbReference type="GO" id="GO:0008080">
    <property type="term" value="F:N-acetyltransferase activity"/>
    <property type="evidence" value="ECO:0007669"/>
    <property type="project" value="TreeGrafter"/>
</dbReference>
<dbReference type="EMBL" id="CP025746">
    <property type="protein sequence ID" value="QAA33388.1"/>
    <property type="molecule type" value="Genomic_DNA"/>
</dbReference>
<organism evidence="2 3">
    <name type="scientific">Clostridium manihotivorum</name>
    <dbReference type="NCBI Taxonomy" id="2320868"/>
    <lineage>
        <taxon>Bacteria</taxon>
        <taxon>Bacillati</taxon>
        <taxon>Bacillota</taxon>
        <taxon>Clostridia</taxon>
        <taxon>Eubacteriales</taxon>
        <taxon>Clostridiaceae</taxon>
        <taxon>Clostridium</taxon>
    </lineage>
</organism>
<evidence type="ECO:0000259" key="1">
    <source>
        <dbReference type="PROSITE" id="PS51186"/>
    </source>
</evidence>
<dbReference type="Proteomes" id="UP000286268">
    <property type="component" value="Chromosome"/>
</dbReference>
<dbReference type="PANTHER" id="PTHR13355:SF15">
    <property type="entry name" value="GCN5-RELATED N-ACETYLTRANSFERASE 3, CHLOROPLASTIC"/>
    <property type="match status" value="1"/>
</dbReference>
<evidence type="ECO:0000313" key="2">
    <source>
        <dbReference type="EMBL" id="QAA33388.1"/>
    </source>
</evidence>
<dbReference type="PROSITE" id="PS51186">
    <property type="entry name" value="GNAT"/>
    <property type="match status" value="1"/>
</dbReference>
<reference evidence="2 3" key="1">
    <citation type="submission" date="2018-01" db="EMBL/GenBank/DDBJ databases">
        <title>Genome Sequencing and Assembly of Anaerobacter polyendosporus strain CT4.</title>
        <authorList>
            <person name="Tachaapaikoon C."/>
            <person name="Sutheeworapong S."/>
            <person name="Jenjaroenpun P."/>
            <person name="Wongsurawat T."/>
            <person name="Nookeaw I."/>
            <person name="Cheawchanlertfa P."/>
            <person name="Kosugi A."/>
            <person name="Cheevadhanarak S."/>
            <person name="Ratanakhanokchai K."/>
        </authorList>
    </citation>
    <scope>NUCLEOTIDE SEQUENCE [LARGE SCALE GENOMIC DNA]</scope>
    <source>
        <strain evidence="2 3">CT4</strain>
    </source>
</reference>
<dbReference type="InterPro" id="IPR000182">
    <property type="entry name" value="GNAT_dom"/>
</dbReference>
<dbReference type="KEGG" id="cmah:C1I91_18010"/>
<evidence type="ECO:0000313" key="3">
    <source>
        <dbReference type="Proteomes" id="UP000286268"/>
    </source>
</evidence>
<name>A0A410DWM8_9CLOT</name>
<keyword evidence="3" id="KW-1185">Reference proteome</keyword>